<dbReference type="Gene3D" id="3.30.1540.10">
    <property type="entry name" value="formyl-coa transferase, domain 3"/>
    <property type="match status" value="1"/>
</dbReference>
<dbReference type="SUPFAM" id="SSF89796">
    <property type="entry name" value="CoA-transferase family III (CaiB/BaiF)"/>
    <property type="match status" value="1"/>
</dbReference>
<organism evidence="3 4">
    <name type="scientific">Naasia aerilata</name>
    <dbReference type="NCBI Taxonomy" id="1162966"/>
    <lineage>
        <taxon>Bacteria</taxon>
        <taxon>Bacillati</taxon>
        <taxon>Actinomycetota</taxon>
        <taxon>Actinomycetes</taxon>
        <taxon>Micrococcales</taxon>
        <taxon>Microbacteriaceae</taxon>
        <taxon>Naasia</taxon>
    </lineage>
</organism>
<accession>A0ABM8GCS1</accession>
<dbReference type="RefSeq" id="WP_286276154.1">
    <property type="nucleotide sequence ID" value="NZ_AP027731.1"/>
</dbReference>
<dbReference type="InterPro" id="IPR023606">
    <property type="entry name" value="CoA-Trfase_III_dom_1_sf"/>
</dbReference>
<dbReference type="InterPro" id="IPR003673">
    <property type="entry name" value="CoA-Trfase_fam_III"/>
</dbReference>
<dbReference type="InterPro" id="IPR044855">
    <property type="entry name" value="CoA-Trfase_III_dom3_sf"/>
</dbReference>
<reference evidence="4" key="1">
    <citation type="journal article" date="2019" name="Int. J. Syst. Evol. Microbiol.">
        <title>The Global Catalogue of Microorganisms (GCM) 10K type strain sequencing project: providing services to taxonomists for standard genome sequencing and annotation.</title>
        <authorList>
            <consortium name="The Broad Institute Genomics Platform"/>
            <consortium name="The Broad Institute Genome Sequencing Center for Infectious Disease"/>
            <person name="Wu L."/>
            <person name="Ma J."/>
        </authorList>
    </citation>
    <scope>NUCLEOTIDE SEQUENCE [LARGE SCALE GENOMIC DNA]</scope>
    <source>
        <strain evidence="4">NBRC 108725</strain>
    </source>
</reference>
<dbReference type="Proteomes" id="UP001321498">
    <property type="component" value="Chromosome"/>
</dbReference>
<proteinExistence type="predicted"/>
<dbReference type="GO" id="GO:0016740">
    <property type="term" value="F:transferase activity"/>
    <property type="evidence" value="ECO:0007669"/>
    <property type="project" value="UniProtKB-KW"/>
</dbReference>
<evidence type="ECO:0000313" key="4">
    <source>
        <dbReference type="Proteomes" id="UP001321498"/>
    </source>
</evidence>
<name>A0ABM8GCS1_9MICO</name>
<dbReference type="EMBL" id="AP027731">
    <property type="protein sequence ID" value="BDZ46051.1"/>
    <property type="molecule type" value="Genomic_DNA"/>
</dbReference>
<keyword evidence="1 3" id="KW-0808">Transferase</keyword>
<feature type="compositionally biased region" description="Polar residues" evidence="2">
    <location>
        <begin position="47"/>
        <end position="61"/>
    </location>
</feature>
<protein>
    <submittedName>
        <fullName evidence="3">CoA transferase</fullName>
    </submittedName>
</protein>
<dbReference type="InterPro" id="IPR050483">
    <property type="entry name" value="CoA-transferase_III_domain"/>
</dbReference>
<dbReference type="PANTHER" id="PTHR48207:SF3">
    <property type="entry name" value="SUCCINATE--HYDROXYMETHYLGLUTARATE COA-TRANSFERASE"/>
    <property type="match status" value="1"/>
</dbReference>
<dbReference type="PANTHER" id="PTHR48207">
    <property type="entry name" value="SUCCINATE--HYDROXYMETHYLGLUTARATE COA-TRANSFERASE"/>
    <property type="match status" value="1"/>
</dbReference>
<dbReference type="Gene3D" id="3.40.50.10540">
    <property type="entry name" value="Crotonobetainyl-coa:carnitine coa-transferase, domain 1"/>
    <property type="match status" value="1"/>
</dbReference>
<keyword evidence="4" id="KW-1185">Reference proteome</keyword>
<sequence>MNDAADRPLAGKTVLDLTTALSGPYATLLLAGLGARVIKVENPQLGGDSSRNNSPYYSENGLQARRTSDSDMSVSMMLRGRNKESITLNLKTPEGRRVLHELIGKADILVENFTAGVTNRLGIDYPVAHELNPRLVYASISGYGAQGAPGSGKAMDTIVQALSGTMVTAGSPGDAPVRFGLPIADLVAPLFAVIGVLAAVLESERTGEGQHVDVSMLGALTSLVACEPFDAFEKIGMPLRTGSYVPRLAPFGVFATEDGWFALCGPTDAFSAGVMAALGTPELADDPRFARRDNRVHHADELHAMIAGWAQHLTVAEAVRRLEENGVPAAPVRDTGEAVRDPLVLSRGEVEPLRHPVFGIAPELFGSGVPIILSGSSTSLDRPAPWLGEHTESVLGEFLGYGDEELAALEEAGAL</sequence>
<evidence type="ECO:0000313" key="3">
    <source>
        <dbReference type="EMBL" id="BDZ46051.1"/>
    </source>
</evidence>
<evidence type="ECO:0000256" key="1">
    <source>
        <dbReference type="ARBA" id="ARBA00022679"/>
    </source>
</evidence>
<gene>
    <name evidence="3" type="ORF">GCM10025866_19600</name>
</gene>
<dbReference type="Pfam" id="PF02515">
    <property type="entry name" value="CoA_transf_3"/>
    <property type="match status" value="1"/>
</dbReference>
<evidence type="ECO:0000256" key="2">
    <source>
        <dbReference type="SAM" id="MobiDB-lite"/>
    </source>
</evidence>
<feature type="region of interest" description="Disordered" evidence="2">
    <location>
        <begin position="43"/>
        <end position="71"/>
    </location>
</feature>